<comment type="caution">
    <text evidence="5">The sequence shown here is derived from an EMBL/GenBank/DDBJ whole genome shotgun (WGS) entry which is preliminary data.</text>
</comment>
<evidence type="ECO:0000256" key="2">
    <source>
        <dbReference type="ARBA" id="ARBA00023242"/>
    </source>
</evidence>
<sequence length="905" mass="102895">MGRKRLRLIEDSACSYGHRRRKLSGLYKNRIKVGRNELHVTNDSLIGIASRDISSFVNNVLKSSDVAEFLSVPKDIFELNNLAEVLSYHTWETDLSCLEKLYLQQFLPSGMDADLVVKSLLTEENLHFGNPFTKWSASLFSRELCSESILHNSQHLKSRKKDYLSRLFKYHYEMIDSLLEWKAFWESCENPEILESMWSKGIRHLGYATSKKVMPDRRTSKKGNGNKIQINDGNGDTYNSFLKINDRSFQLDKNANHSVSHIKSKSLNSNLGDMKKISTTHEEEERKIINEHWLKLACKEIPNTYKHFINEKLSRVQCKKFLKQELVEKYKMIVCKKSQQDDCSIPYSECDKLEIPSAVDHFANEDSDESMEHQFSEQIDDGESQHQSEVNLPVAGNGSSIPHTNRDDFEKLPDSSYLDLTPMVPEEGHQSLINPPLKQSSQLFLNCVAKTTEIPLMQNILSLNNVQESRYFLPDQEIVNSEPLQFHGNIEQTMIALEPKDNIPFSNNDGMGIEYQDSCIHSQSYLNAPVGGISLDLLQETEMKSLFPDVVNDKPSNYIMSNLPLFGNQISSQGGSFIQTPVSGRHSLHHSPHQLLNNPRSPLSSSTILNNALQQRPHQLPIDFQRHRGQLNNLRLPLSSSTVSSNALQQQPHQLPIDFQRHRGQLNNPRLPLSSSTVSSNALQQRPRQLPIDFQRHRGQLNNPRLPLSFSTVSSNALQQQPHQLPIDFQRHRGQVHDLRISRETLASKSLAENKGFIFNSYLDQDHQSADVSRSQVHGFNKLCDVNPSLLASQSRGNINSLFGSSIPQSKQIPPMHLYNSSHDIQQFIPQDRYINMDGTLPGDDVTHVLYSNRPGIFGNHETSFNPSIAKMINMPNMQLTKVGHQNLSKQNSSEGEPFIRGGKQ</sequence>
<evidence type="ECO:0000256" key="3">
    <source>
        <dbReference type="SAM" id="MobiDB-lite"/>
    </source>
</evidence>
<dbReference type="InterPro" id="IPR024867">
    <property type="entry name" value="NFRKB"/>
</dbReference>
<dbReference type="PANTHER" id="PTHR13052:SF2">
    <property type="entry name" value="NUCLEAR FACTOR KAPPA-B-BINDING PROTEIN"/>
    <property type="match status" value="1"/>
</dbReference>
<keyword evidence="2" id="KW-0539">Nucleus</keyword>
<feature type="compositionally biased region" description="Polar residues" evidence="3">
    <location>
        <begin position="886"/>
        <end position="895"/>
    </location>
</feature>
<protein>
    <recommendedName>
        <fullName evidence="4">DEUBAD domain-containing protein</fullName>
    </recommendedName>
</protein>
<dbReference type="STRING" id="29655.A0A0K9Q3B2"/>
<dbReference type="AlphaFoldDB" id="A0A0K9Q3B2"/>
<evidence type="ECO:0000313" key="6">
    <source>
        <dbReference type="Proteomes" id="UP000036987"/>
    </source>
</evidence>
<dbReference type="EMBL" id="LFYR01000216">
    <property type="protein sequence ID" value="KMZ75007.1"/>
    <property type="molecule type" value="Genomic_DNA"/>
</dbReference>
<proteinExistence type="predicted"/>
<feature type="region of interest" description="Disordered" evidence="3">
    <location>
        <begin position="365"/>
        <end position="416"/>
    </location>
</feature>
<evidence type="ECO:0000313" key="5">
    <source>
        <dbReference type="EMBL" id="KMZ75007.1"/>
    </source>
</evidence>
<accession>A0A0K9Q3B2</accession>
<feature type="domain" description="DEUBAD" evidence="4">
    <location>
        <begin position="73"/>
        <end position="184"/>
    </location>
</feature>
<comment type="subcellular location">
    <subcellularLocation>
        <location evidence="1">Nucleus</location>
    </subcellularLocation>
</comment>
<dbReference type="GO" id="GO:0031011">
    <property type="term" value="C:Ino80 complex"/>
    <property type="evidence" value="ECO:0007669"/>
    <property type="project" value="InterPro"/>
</dbReference>
<feature type="compositionally biased region" description="Basic and acidic residues" evidence="3">
    <location>
        <begin position="404"/>
        <end position="413"/>
    </location>
</feature>
<gene>
    <name evidence="5" type="ORF">ZOSMA_11G00280</name>
</gene>
<feature type="compositionally biased region" description="Low complexity" evidence="3">
    <location>
        <begin position="595"/>
        <end position="606"/>
    </location>
</feature>
<feature type="region of interest" description="Disordered" evidence="3">
    <location>
        <begin position="886"/>
        <end position="905"/>
    </location>
</feature>
<feature type="region of interest" description="Disordered" evidence="3">
    <location>
        <begin position="580"/>
        <end position="606"/>
    </location>
</feature>
<dbReference type="Proteomes" id="UP000036987">
    <property type="component" value="Unassembled WGS sequence"/>
</dbReference>
<evidence type="ECO:0000256" key="1">
    <source>
        <dbReference type="ARBA" id="ARBA00004123"/>
    </source>
</evidence>
<dbReference type="CDD" id="cd21865">
    <property type="entry name" value="DEUBAD_NFRKB"/>
    <property type="match status" value="1"/>
</dbReference>
<dbReference type="PANTHER" id="PTHR13052">
    <property type="entry name" value="NFRKB-RELATED"/>
    <property type="match status" value="1"/>
</dbReference>
<evidence type="ECO:0000259" key="4">
    <source>
        <dbReference type="PROSITE" id="PS51916"/>
    </source>
</evidence>
<reference evidence="6" key="1">
    <citation type="journal article" date="2016" name="Nature">
        <title>The genome of the seagrass Zostera marina reveals angiosperm adaptation to the sea.</title>
        <authorList>
            <person name="Olsen J.L."/>
            <person name="Rouze P."/>
            <person name="Verhelst B."/>
            <person name="Lin Y.-C."/>
            <person name="Bayer T."/>
            <person name="Collen J."/>
            <person name="Dattolo E."/>
            <person name="De Paoli E."/>
            <person name="Dittami S."/>
            <person name="Maumus F."/>
            <person name="Michel G."/>
            <person name="Kersting A."/>
            <person name="Lauritano C."/>
            <person name="Lohaus R."/>
            <person name="Toepel M."/>
            <person name="Tonon T."/>
            <person name="Vanneste K."/>
            <person name="Amirebrahimi M."/>
            <person name="Brakel J."/>
            <person name="Bostroem C."/>
            <person name="Chovatia M."/>
            <person name="Grimwood J."/>
            <person name="Jenkins J.W."/>
            <person name="Jueterbock A."/>
            <person name="Mraz A."/>
            <person name="Stam W.T."/>
            <person name="Tice H."/>
            <person name="Bornberg-Bauer E."/>
            <person name="Green P.J."/>
            <person name="Pearson G.A."/>
            <person name="Procaccini G."/>
            <person name="Duarte C.M."/>
            <person name="Schmutz J."/>
            <person name="Reusch T.B.H."/>
            <person name="Van de Peer Y."/>
        </authorList>
    </citation>
    <scope>NUCLEOTIDE SEQUENCE [LARGE SCALE GENOMIC DNA]</scope>
    <source>
        <strain evidence="6">cv. Finnish</strain>
    </source>
</reference>
<organism evidence="5 6">
    <name type="scientific">Zostera marina</name>
    <name type="common">Eelgrass</name>
    <dbReference type="NCBI Taxonomy" id="29655"/>
    <lineage>
        <taxon>Eukaryota</taxon>
        <taxon>Viridiplantae</taxon>
        <taxon>Streptophyta</taxon>
        <taxon>Embryophyta</taxon>
        <taxon>Tracheophyta</taxon>
        <taxon>Spermatophyta</taxon>
        <taxon>Magnoliopsida</taxon>
        <taxon>Liliopsida</taxon>
        <taxon>Zosteraceae</taxon>
        <taxon>Zostera</taxon>
    </lineage>
</organism>
<name>A0A0K9Q3B2_ZOSMR</name>
<dbReference type="PROSITE" id="PS51916">
    <property type="entry name" value="DEUBAD"/>
    <property type="match status" value="1"/>
</dbReference>
<dbReference type="InterPro" id="IPR044867">
    <property type="entry name" value="DEUBAD_dom"/>
</dbReference>
<dbReference type="OrthoDB" id="70874at2759"/>
<keyword evidence="6" id="KW-1185">Reference proteome</keyword>